<dbReference type="Proteomes" id="UP000694429">
    <property type="component" value="Chromosome 1"/>
</dbReference>
<evidence type="ECO:0000313" key="3">
    <source>
        <dbReference type="Ensembl" id="ENSCAFP00030004056.1"/>
    </source>
</evidence>
<reference evidence="3" key="3">
    <citation type="submission" date="2019-03" db="EMBL/GenBank/DDBJ databases">
        <authorList>
            <person name="Warren W.C."/>
            <person name="Johnson G.S."/>
        </authorList>
    </citation>
    <scope>NUCLEOTIDE SEQUENCE [LARGE SCALE GENOMIC DNA]</scope>
    <source>
        <strain evidence="3">Basenji</strain>
    </source>
</reference>
<evidence type="ECO:0000313" key="2">
    <source>
        <dbReference type="Ensembl" id="ENSCAFP00000075396.1"/>
    </source>
</evidence>
<dbReference type="Gene3D" id="1.10.533.10">
    <property type="entry name" value="Death Domain, Fas"/>
    <property type="match status" value="1"/>
</dbReference>
<reference evidence="4" key="2">
    <citation type="submission" date="2018-10" db="EMBL/GenBank/DDBJ databases">
        <title>De novo assembly of a Great Dane genome.</title>
        <authorList>
            <person name="Kidd J.M."/>
            <person name="Pendleton A.L."/>
            <person name="Shen F."/>
            <person name="Emery S."/>
        </authorList>
    </citation>
    <scope>NUCLEOTIDE SEQUENCE [LARGE SCALE GENOMIC DNA]</scope>
    <source>
        <strain evidence="4">Great Dane</strain>
    </source>
</reference>
<reference evidence="4" key="4">
    <citation type="submission" date="2025-05" db="UniProtKB">
        <authorList>
            <consortium name="Ensembl"/>
        </authorList>
    </citation>
    <scope>IDENTIFICATION</scope>
</reference>
<dbReference type="Proteomes" id="UP000694542">
    <property type="component" value="Chromosome 1"/>
</dbReference>
<dbReference type="InterPro" id="IPR011029">
    <property type="entry name" value="DEATH-like_dom_sf"/>
</dbReference>
<feature type="domain" description="Pyrin" evidence="1">
    <location>
        <begin position="11"/>
        <end position="45"/>
    </location>
</feature>
<evidence type="ECO:0000259" key="1">
    <source>
        <dbReference type="Pfam" id="PF02758"/>
    </source>
</evidence>
<dbReference type="Pfam" id="PF02758">
    <property type="entry name" value="PYRIN"/>
    <property type="match status" value="1"/>
</dbReference>
<sequence length="46" mass="5252">MEPSAQLGFNLQPLLEQFAQDELSQFKSLLRPLSLQDELQHIPATE</sequence>
<name>A0A8C0S4S6_CANLF</name>
<dbReference type="OrthoDB" id="9479775at2759"/>
<accession>A0A8C0S4S6</accession>
<dbReference type="AlphaFoldDB" id="A0A8C0S4S6"/>
<dbReference type="SUPFAM" id="SSF47986">
    <property type="entry name" value="DEATH domain"/>
    <property type="match status" value="1"/>
</dbReference>
<proteinExistence type="predicted"/>
<evidence type="ECO:0000313" key="4">
    <source>
        <dbReference type="Ensembl" id="ENSCAFP00040015835.1"/>
    </source>
</evidence>
<dbReference type="Ensembl" id="ENSCAFT00030004576.1">
    <property type="protein sequence ID" value="ENSCAFP00030004056.1"/>
    <property type="gene ID" value="ENSCAFG00030002482.1"/>
</dbReference>
<dbReference type="InterPro" id="IPR004020">
    <property type="entry name" value="DAPIN"/>
</dbReference>
<evidence type="ECO:0000313" key="5">
    <source>
        <dbReference type="Proteomes" id="UP000002254"/>
    </source>
</evidence>
<dbReference type="Proteomes" id="UP000002254">
    <property type="component" value="Chromosome 1"/>
</dbReference>
<organism evidence="4 6">
    <name type="scientific">Canis lupus familiaris</name>
    <name type="common">Dog</name>
    <name type="synonym">Canis familiaris</name>
    <dbReference type="NCBI Taxonomy" id="9615"/>
    <lineage>
        <taxon>Eukaryota</taxon>
        <taxon>Metazoa</taxon>
        <taxon>Chordata</taxon>
        <taxon>Craniata</taxon>
        <taxon>Vertebrata</taxon>
        <taxon>Euteleostomi</taxon>
        <taxon>Mammalia</taxon>
        <taxon>Eutheria</taxon>
        <taxon>Laurasiatheria</taxon>
        <taxon>Carnivora</taxon>
        <taxon>Caniformia</taxon>
        <taxon>Canidae</taxon>
        <taxon>Canis</taxon>
    </lineage>
</organism>
<dbReference type="Ensembl" id="ENSCAFT00040018242.1">
    <property type="protein sequence ID" value="ENSCAFP00040015835.1"/>
    <property type="gene ID" value="ENSCAFG00040009855.1"/>
</dbReference>
<reference evidence="2 5" key="1">
    <citation type="journal article" date="2005" name="Nature">
        <title>Genome sequence, comparative analysis and haplotype structure of the domestic dog.</title>
        <authorList>
            <consortium name="Broad Sequencing Platform"/>
            <person name="Lindblad-Toh K."/>
            <person name="Wade C.M."/>
            <person name="Mikkelsen T.S."/>
            <person name="Karlsson E.K."/>
            <person name="Jaffe D.B."/>
            <person name="Kamal M."/>
            <person name="Clamp M."/>
            <person name="Chang J.L."/>
            <person name="Kulbokas E.J. III"/>
            <person name="Zody M.C."/>
            <person name="Mauceli E."/>
            <person name="Xie X."/>
            <person name="Breen M."/>
            <person name="Wayne R.K."/>
            <person name="Ostrander E.A."/>
            <person name="Ponting C.P."/>
            <person name="Galibert F."/>
            <person name="Smith D.R."/>
            <person name="DeJong P.J."/>
            <person name="Kirkness E."/>
            <person name="Alvarez P."/>
            <person name="Biagi T."/>
            <person name="Brockman W."/>
            <person name="Butler J."/>
            <person name="Chin C.W."/>
            <person name="Cook A."/>
            <person name="Cuff J."/>
            <person name="Daly M.J."/>
            <person name="DeCaprio D."/>
            <person name="Gnerre S."/>
            <person name="Grabherr M."/>
            <person name="Kellis M."/>
            <person name="Kleber M."/>
            <person name="Bardeleben C."/>
            <person name="Goodstadt L."/>
            <person name="Heger A."/>
            <person name="Hitte C."/>
            <person name="Kim L."/>
            <person name="Koepfli K.P."/>
            <person name="Parker H.G."/>
            <person name="Pollinger J.P."/>
            <person name="Searle S.M."/>
            <person name="Sutter N.B."/>
            <person name="Thomas R."/>
            <person name="Webber C."/>
            <person name="Baldwin J."/>
            <person name="Abebe A."/>
            <person name="Abouelleil A."/>
            <person name="Aftuck L."/>
            <person name="Ait-Zahra M."/>
            <person name="Aldredge T."/>
            <person name="Allen N."/>
            <person name="An P."/>
            <person name="Anderson S."/>
            <person name="Antoine C."/>
            <person name="Arachchi H."/>
            <person name="Aslam A."/>
            <person name="Ayotte L."/>
            <person name="Bachantsang P."/>
            <person name="Barry A."/>
            <person name="Bayul T."/>
            <person name="Benamara M."/>
            <person name="Berlin A."/>
            <person name="Bessette D."/>
            <person name="Blitshteyn B."/>
            <person name="Bloom T."/>
            <person name="Blye J."/>
            <person name="Boguslavskiy L."/>
            <person name="Bonnet C."/>
            <person name="Boukhgalter B."/>
            <person name="Brown A."/>
            <person name="Cahill P."/>
            <person name="Calixte N."/>
            <person name="Camarata J."/>
            <person name="Cheshatsang Y."/>
            <person name="Chu J."/>
            <person name="Citroen M."/>
            <person name="Collymore A."/>
            <person name="Cooke P."/>
            <person name="Dawoe T."/>
            <person name="Daza R."/>
            <person name="Decktor K."/>
            <person name="DeGray S."/>
            <person name="Dhargay N."/>
            <person name="Dooley K."/>
            <person name="Dooley K."/>
            <person name="Dorje P."/>
            <person name="Dorjee K."/>
            <person name="Dorris L."/>
            <person name="Duffey N."/>
            <person name="Dupes A."/>
            <person name="Egbiremolen O."/>
            <person name="Elong R."/>
            <person name="Falk J."/>
            <person name="Farina A."/>
            <person name="Faro S."/>
            <person name="Ferguson D."/>
            <person name="Ferreira P."/>
            <person name="Fisher S."/>
            <person name="FitzGerald M."/>
            <person name="Foley K."/>
            <person name="Foley C."/>
            <person name="Franke A."/>
            <person name="Friedrich D."/>
            <person name="Gage D."/>
            <person name="Garber M."/>
            <person name="Gearin G."/>
            <person name="Giannoukos G."/>
            <person name="Goode T."/>
            <person name="Goyette A."/>
            <person name="Graham J."/>
            <person name="Grandbois E."/>
            <person name="Gyaltsen K."/>
            <person name="Hafez N."/>
            <person name="Hagopian D."/>
            <person name="Hagos B."/>
            <person name="Hall J."/>
            <person name="Healy C."/>
            <person name="Hegarty R."/>
            <person name="Honan T."/>
            <person name="Horn A."/>
            <person name="Houde N."/>
            <person name="Hughes L."/>
            <person name="Hunnicutt L."/>
            <person name="Husby M."/>
            <person name="Jester B."/>
            <person name="Jones C."/>
            <person name="Kamat A."/>
            <person name="Kanga B."/>
            <person name="Kells C."/>
            <person name="Khazanovich D."/>
            <person name="Kieu A.C."/>
            <person name="Kisner P."/>
            <person name="Kumar M."/>
            <person name="Lance K."/>
            <person name="Landers T."/>
            <person name="Lara M."/>
            <person name="Lee W."/>
            <person name="Leger J.P."/>
            <person name="Lennon N."/>
            <person name="Leuper L."/>
            <person name="LeVine S."/>
            <person name="Liu J."/>
            <person name="Liu X."/>
            <person name="Lokyitsang Y."/>
            <person name="Lokyitsang T."/>
            <person name="Lui A."/>
            <person name="Macdonald J."/>
            <person name="Major J."/>
            <person name="Marabella R."/>
            <person name="Maru K."/>
            <person name="Matthews C."/>
            <person name="McDonough S."/>
            <person name="Mehta T."/>
            <person name="Meldrim J."/>
            <person name="Melnikov A."/>
            <person name="Meneus L."/>
            <person name="Mihalev A."/>
            <person name="Mihova T."/>
            <person name="Miller K."/>
            <person name="Mittelman R."/>
            <person name="Mlenga V."/>
            <person name="Mulrain L."/>
            <person name="Munson G."/>
            <person name="Navidi A."/>
            <person name="Naylor J."/>
            <person name="Nguyen T."/>
            <person name="Nguyen N."/>
            <person name="Nguyen C."/>
            <person name="Nguyen T."/>
            <person name="Nicol R."/>
            <person name="Norbu N."/>
            <person name="Norbu C."/>
            <person name="Novod N."/>
            <person name="Nyima T."/>
            <person name="Olandt P."/>
            <person name="O'Neill B."/>
            <person name="O'Neill K."/>
            <person name="Osman S."/>
            <person name="Oyono L."/>
            <person name="Patti C."/>
            <person name="Perrin D."/>
            <person name="Phunkhang P."/>
            <person name="Pierre F."/>
            <person name="Priest M."/>
            <person name="Rachupka A."/>
            <person name="Raghuraman S."/>
            <person name="Rameau R."/>
            <person name="Ray V."/>
            <person name="Raymond C."/>
            <person name="Rege F."/>
            <person name="Rise C."/>
            <person name="Rogers J."/>
            <person name="Rogov P."/>
            <person name="Sahalie J."/>
            <person name="Settipalli S."/>
            <person name="Sharpe T."/>
            <person name="Shea T."/>
            <person name="Sheehan M."/>
            <person name="Sherpa N."/>
            <person name="Shi J."/>
            <person name="Shih D."/>
            <person name="Sloan J."/>
            <person name="Smith C."/>
            <person name="Sparrow T."/>
            <person name="Stalker J."/>
            <person name="Stange-Thomann N."/>
            <person name="Stavropoulos S."/>
            <person name="Stone C."/>
            <person name="Stone S."/>
            <person name="Sykes S."/>
            <person name="Tchuinga P."/>
            <person name="Tenzing P."/>
            <person name="Tesfaye S."/>
            <person name="Thoulutsang D."/>
            <person name="Thoulutsang Y."/>
            <person name="Topham K."/>
            <person name="Topping I."/>
            <person name="Tsamla T."/>
            <person name="Vassiliev H."/>
            <person name="Venkataraman V."/>
            <person name="Vo A."/>
            <person name="Wangchuk T."/>
            <person name="Wangdi T."/>
            <person name="Weiand M."/>
            <person name="Wilkinson J."/>
            <person name="Wilson A."/>
            <person name="Yadav S."/>
            <person name="Yang S."/>
            <person name="Yang X."/>
            <person name="Young G."/>
            <person name="Yu Q."/>
            <person name="Zainoun J."/>
            <person name="Zembek L."/>
            <person name="Zimmer A."/>
            <person name="Lander E.S."/>
        </authorList>
    </citation>
    <scope>NUCLEOTIDE SEQUENCE [LARGE SCALE GENOMIC DNA]</scope>
    <source>
        <strain evidence="2">Boxer</strain>
    </source>
</reference>
<dbReference type="Ensembl" id="ENSCAFT00000102703.1">
    <property type="protein sequence ID" value="ENSCAFP00000075396.1"/>
    <property type="gene ID" value="ENSCAFG00000051542.1"/>
</dbReference>
<evidence type="ECO:0000313" key="6">
    <source>
        <dbReference type="Proteomes" id="UP000694542"/>
    </source>
</evidence>
<protein>
    <recommendedName>
        <fullName evidence="1">Pyrin domain-containing protein</fullName>
    </recommendedName>
</protein>